<dbReference type="AlphaFoldDB" id="A0A6M0K0Q8"/>
<dbReference type="Gene3D" id="3.40.390.70">
    <property type="match status" value="1"/>
</dbReference>
<evidence type="ECO:0000259" key="1">
    <source>
        <dbReference type="Pfam" id="PF10005"/>
    </source>
</evidence>
<dbReference type="RefSeq" id="WP_164452367.1">
    <property type="nucleotide sequence ID" value="NZ_JAAIJQ010000018.1"/>
</dbReference>
<dbReference type="Pfam" id="PF15887">
    <property type="entry name" value="Peptidase_Mx"/>
    <property type="match status" value="1"/>
</dbReference>
<organism evidence="2 3">
    <name type="scientific">Thiorhodococcus minor</name>
    <dbReference type="NCBI Taxonomy" id="57489"/>
    <lineage>
        <taxon>Bacteria</taxon>
        <taxon>Pseudomonadati</taxon>
        <taxon>Pseudomonadota</taxon>
        <taxon>Gammaproteobacteria</taxon>
        <taxon>Chromatiales</taxon>
        <taxon>Chromatiaceae</taxon>
        <taxon>Thiorhodococcus</taxon>
    </lineage>
</organism>
<protein>
    <recommendedName>
        <fullName evidence="1">Zinc-ribbon domain-containing protein</fullName>
    </recommendedName>
</protein>
<feature type="domain" description="Zinc-ribbon" evidence="1">
    <location>
        <begin position="53"/>
        <end position="125"/>
    </location>
</feature>
<evidence type="ECO:0000313" key="2">
    <source>
        <dbReference type="EMBL" id="NEV61895.1"/>
    </source>
</evidence>
<gene>
    <name evidence="2" type="ORF">G3446_08320</name>
</gene>
<comment type="caution">
    <text evidence="2">The sequence shown here is derived from an EMBL/GenBank/DDBJ whole genome shotgun (WGS) entry which is preliminary data.</text>
</comment>
<sequence>MKTFCCQLCGQPVYFENTQCTHCGALLGFLPDEMRLSALVESRDGLWEVPEERCGSDAGIGPTRPLVRWLRRRSQQSALTAKPRKLYRKCGNYSQYATCNWMVPAEQNAHFCVACRPNQMIPYLNRPGNIEKWTRIERSKRRLMYGLLRLGLPVTTKVEEPETGLGFAFLSTVDAPDGEQIVTGHVNGLVTVNIDEADPAVRERMRLDLDEKYRTLLGHFRHEIGHYFWDRLIRDAGRLDAFRARFGDERLDYAQAQSQHYAAGAPADWQGRFISAYASMHPWEDWAETWAHYLHIVDTLETSEHFGISVSRRLPDGTLQQASPDFDPYTIKDFRPIIDTWIPLTFALNSINRSMGQPDLYPFVLSQPVIGKLEFIHDLIRDSRVGISP</sequence>
<feature type="domain" description="Zinc-ribbon" evidence="1">
    <location>
        <begin position="4"/>
        <end position="49"/>
    </location>
</feature>
<dbReference type="Proteomes" id="UP000483379">
    <property type="component" value="Unassembled WGS sequence"/>
</dbReference>
<dbReference type="InterPro" id="IPR011201">
    <property type="entry name" value="Zinc-ribbon_6_bact"/>
</dbReference>
<dbReference type="InterPro" id="IPR031321">
    <property type="entry name" value="UCP012641"/>
</dbReference>
<dbReference type="Pfam" id="PF10005">
    <property type="entry name" value="Zn_ribbon_DZR_6"/>
    <property type="match status" value="2"/>
</dbReference>
<dbReference type="EMBL" id="JAAIJQ010000018">
    <property type="protein sequence ID" value="NEV61895.1"/>
    <property type="molecule type" value="Genomic_DNA"/>
</dbReference>
<keyword evidence="3" id="KW-1185">Reference proteome</keyword>
<accession>A0A6M0K0Q8</accession>
<reference evidence="2 3" key="1">
    <citation type="submission" date="2020-02" db="EMBL/GenBank/DDBJ databases">
        <title>Genome sequences of Thiorhodococcus mannitoliphagus and Thiorhodococcus minor, purple sulfur photosynthetic bacteria in the gammaproteobacterial family, Chromatiaceae.</title>
        <authorList>
            <person name="Aviles F.A."/>
            <person name="Meyer T.E."/>
            <person name="Kyndt J.A."/>
        </authorList>
    </citation>
    <scope>NUCLEOTIDE SEQUENCE [LARGE SCALE GENOMIC DNA]</scope>
    <source>
        <strain evidence="2 3">DSM 11518</strain>
    </source>
</reference>
<name>A0A6M0K0Q8_9GAMM</name>
<dbReference type="PIRSF" id="PIRSF012641">
    <property type="entry name" value="UCP012641"/>
    <property type="match status" value="1"/>
</dbReference>
<evidence type="ECO:0000313" key="3">
    <source>
        <dbReference type="Proteomes" id="UP000483379"/>
    </source>
</evidence>
<proteinExistence type="predicted"/>